<keyword evidence="12" id="KW-0106">Calcium</keyword>
<dbReference type="PANTHER" id="PTHR10907:SF47">
    <property type="entry name" value="REGUCALCIN"/>
    <property type="match status" value="1"/>
</dbReference>
<dbReference type="GO" id="GO:0030234">
    <property type="term" value="F:enzyme regulator activity"/>
    <property type="evidence" value="ECO:0007669"/>
    <property type="project" value="InterPro"/>
</dbReference>
<dbReference type="Pfam" id="PF08450">
    <property type="entry name" value="SGL"/>
    <property type="match status" value="1"/>
</dbReference>
<evidence type="ECO:0000256" key="12">
    <source>
        <dbReference type="ARBA" id="ARBA00022837"/>
    </source>
</evidence>
<dbReference type="InterPro" id="IPR005511">
    <property type="entry name" value="SMP-30"/>
</dbReference>
<keyword evidence="18" id="KW-1185">Reference proteome</keyword>
<accession>A0A2T8HIN9</accession>
<feature type="binding site" evidence="15">
    <location>
        <position position="101"/>
    </location>
    <ligand>
        <name>substrate</name>
    </ligand>
</feature>
<organism evidence="17 18">
    <name type="scientific">Sphingobacterium corticibacter</name>
    <dbReference type="NCBI Taxonomy" id="2171749"/>
    <lineage>
        <taxon>Bacteria</taxon>
        <taxon>Pseudomonadati</taxon>
        <taxon>Bacteroidota</taxon>
        <taxon>Sphingobacteriia</taxon>
        <taxon>Sphingobacteriales</taxon>
        <taxon>Sphingobacteriaceae</taxon>
        <taxon>Sphingobacterium</taxon>
    </lineage>
</organism>
<name>A0A2T8HIN9_9SPHI</name>
<feature type="active site" description="Proton donor/acceptor" evidence="14">
    <location>
        <position position="199"/>
    </location>
</feature>
<evidence type="ECO:0000256" key="4">
    <source>
        <dbReference type="ARBA" id="ARBA00001946"/>
    </source>
</evidence>
<evidence type="ECO:0000256" key="13">
    <source>
        <dbReference type="ARBA" id="ARBA00032464"/>
    </source>
</evidence>
<evidence type="ECO:0000256" key="9">
    <source>
        <dbReference type="ARBA" id="ARBA00022490"/>
    </source>
</evidence>
<evidence type="ECO:0000256" key="3">
    <source>
        <dbReference type="ARBA" id="ARBA00001936"/>
    </source>
</evidence>
<dbReference type="RefSeq" id="WP_116775897.1">
    <property type="nucleotide sequence ID" value="NZ_QDKG01000003.1"/>
</dbReference>
<dbReference type="PRINTS" id="PR01790">
    <property type="entry name" value="SMP30FAMILY"/>
</dbReference>
<comment type="similarity">
    <text evidence="6">Belongs to the SMP-30/CGR1 family.</text>
</comment>
<dbReference type="PRINTS" id="PR01791">
    <property type="entry name" value="REGUCALCIN"/>
</dbReference>
<feature type="domain" description="SMP-30/Gluconolactonase/LRE-like region" evidence="16">
    <location>
        <begin position="16"/>
        <end position="258"/>
    </location>
</feature>
<feature type="binding site" evidence="15">
    <location>
        <position position="149"/>
    </location>
    <ligand>
        <name>a divalent metal cation</name>
        <dbReference type="ChEBI" id="CHEBI:60240"/>
    </ligand>
</feature>
<feature type="binding site" evidence="15">
    <location>
        <position position="199"/>
    </location>
    <ligand>
        <name>a divalent metal cation</name>
        <dbReference type="ChEBI" id="CHEBI:60240"/>
    </ligand>
</feature>
<evidence type="ECO:0000256" key="11">
    <source>
        <dbReference type="ARBA" id="ARBA00022801"/>
    </source>
</evidence>
<evidence type="ECO:0000313" key="17">
    <source>
        <dbReference type="EMBL" id="PVH25309.1"/>
    </source>
</evidence>
<evidence type="ECO:0000259" key="16">
    <source>
        <dbReference type="Pfam" id="PF08450"/>
    </source>
</evidence>
<dbReference type="InterPro" id="IPR013658">
    <property type="entry name" value="SGL"/>
</dbReference>
<feature type="binding site" evidence="15">
    <location>
        <position position="121"/>
    </location>
    <ligand>
        <name>substrate</name>
    </ligand>
</feature>
<comment type="cofactor">
    <cofactor evidence="3">
        <name>Mn(2+)</name>
        <dbReference type="ChEBI" id="CHEBI:29035"/>
    </cofactor>
</comment>
<dbReference type="GO" id="GO:0004341">
    <property type="term" value="F:gluconolactonase activity"/>
    <property type="evidence" value="ECO:0007669"/>
    <property type="project" value="UniProtKB-EC"/>
</dbReference>
<evidence type="ECO:0000256" key="6">
    <source>
        <dbReference type="ARBA" id="ARBA00008853"/>
    </source>
</evidence>
<dbReference type="InterPro" id="IPR011042">
    <property type="entry name" value="6-blade_b-propeller_TolB-like"/>
</dbReference>
<dbReference type="EMBL" id="QDKG01000003">
    <property type="protein sequence ID" value="PVH25309.1"/>
    <property type="molecule type" value="Genomic_DNA"/>
</dbReference>
<dbReference type="GO" id="GO:0005509">
    <property type="term" value="F:calcium ion binding"/>
    <property type="evidence" value="ECO:0007669"/>
    <property type="project" value="InterPro"/>
</dbReference>
<dbReference type="AlphaFoldDB" id="A0A2T8HIN9"/>
<evidence type="ECO:0000256" key="14">
    <source>
        <dbReference type="PIRSR" id="PIRSR605511-1"/>
    </source>
</evidence>
<evidence type="ECO:0000256" key="2">
    <source>
        <dbReference type="ARBA" id="ARBA00001913"/>
    </source>
</evidence>
<evidence type="ECO:0000256" key="5">
    <source>
        <dbReference type="ARBA" id="ARBA00004496"/>
    </source>
</evidence>
<comment type="cofactor">
    <cofactor evidence="2">
        <name>Ca(2+)</name>
        <dbReference type="ChEBI" id="CHEBI:29108"/>
    </cofactor>
</comment>
<comment type="cofactor">
    <cofactor evidence="4">
        <name>Mg(2+)</name>
        <dbReference type="ChEBI" id="CHEBI:18420"/>
    </cofactor>
</comment>
<comment type="caution">
    <text evidence="17">The sequence shown here is derived from an EMBL/GenBank/DDBJ whole genome shotgun (WGS) entry which is preliminary data.</text>
</comment>
<dbReference type="OrthoDB" id="2633250at2"/>
<comment type="subcellular location">
    <subcellularLocation>
        <location evidence="5">Cytoplasm</location>
    </subcellularLocation>
</comment>
<feature type="binding site" evidence="15">
    <location>
        <position position="18"/>
    </location>
    <ligand>
        <name>a divalent metal cation</name>
        <dbReference type="ChEBI" id="CHEBI:60240"/>
    </ligand>
</feature>
<keyword evidence="15" id="KW-0862">Zinc</keyword>
<dbReference type="SUPFAM" id="SSF63829">
    <property type="entry name" value="Calcium-dependent phosphotriesterase"/>
    <property type="match status" value="1"/>
</dbReference>
<evidence type="ECO:0000256" key="8">
    <source>
        <dbReference type="ARBA" id="ARBA00016808"/>
    </source>
</evidence>
<keyword evidence="10 15" id="KW-0479">Metal-binding</keyword>
<dbReference type="Proteomes" id="UP000245627">
    <property type="component" value="Unassembled WGS sequence"/>
</dbReference>
<comment type="catalytic activity">
    <reaction evidence="1">
        <text>D-glucono-1,5-lactone + H2O = D-gluconate + H(+)</text>
        <dbReference type="Rhea" id="RHEA:10440"/>
        <dbReference type="ChEBI" id="CHEBI:15377"/>
        <dbReference type="ChEBI" id="CHEBI:15378"/>
        <dbReference type="ChEBI" id="CHEBI:16217"/>
        <dbReference type="ChEBI" id="CHEBI:18391"/>
        <dbReference type="EC" id="3.1.1.17"/>
    </reaction>
</comment>
<dbReference type="InterPro" id="IPR008367">
    <property type="entry name" value="Regucalcin"/>
</dbReference>
<evidence type="ECO:0000256" key="1">
    <source>
        <dbReference type="ARBA" id="ARBA00001589"/>
    </source>
</evidence>
<dbReference type="Gene3D" id="2.120.10.30">
    <property type="entry name" value="TolB, C-terminal domain"/>
    <property type="match status" value="1"/>
</dbReference>
<reference evidence="17 18" key="1">
    <citation type="submission" date="2018-04" db="EMBL/GenBank/DDBJ databases">
        <title>Sphingobacterium cortibacter sp. nov.</title>
        <authorList>
            <person name="Li Y."/>
        </authorList>
    </citation>
    <scope>NUCLEOTIDE SEQUENCE [LARGE SCALE GENOMIC DNA]</scope>
    <source>
        <strain evidence="17 18">2c-3</strain>
    </source>
</reference>
<keyword evidence="9" id="KW-0963">Cytoplasm</keyword>
<sequence>MIEKSLKVAVAVPCQLGESPVWDDRQECLHFVDILSADIYSYYPADKSLKITSLDNPVGAIAPCQDGCFLAAMSTGIYRIALPQGDAKFLAQPEPHAPENRYNDGKVDPSGRFWIASMHTDEKEHRGAMYVLYPDLTFKKVLDETTISNGLDWDESQRRFYHVESDKASIRRFTYDSIQVGITDLKTVVTFDEDEGVPDGMTLDNEGMIWVAHFGGGCVTRRHPDTGEILAKIDLPVKQVTSCVFGGKQYNDLYITTAAKGLSDEELTNQPQAGYTFVLENLPYRGMKANKFIQIA</sequence>
<dbReference type="GO" id="GO:0019853">
    <property type="term" value="P:L-ascorbic acid biosynthetic process"/>
    <property type="evidence" value="ECO:0007669"/>
    <property type="project" value="TreeGrafter"/>
</dbReference>
<proteinExistence type="inferred from homology"/>
<dbReference type="GO" id="GO:0005737">
    <property type="term" value="C:cytoplasm"/>
    <property type="evidence" value="ECO:0007669"/>
    <property type="project" value="UniProtKB-SubCell"/>
</dbReference>
<gene>
    <name evidence="17" type="ORF">DC487_10335</name>
</gene>
<dbReference type="PANTHER" id="PTHR10907">
    <property type="entry name" value="REGUCALCIN"/>
    <property type="match status" value="1"/>
</dbReference>
<dbReference type="EC" id="3.1.1.17" evidence="7"/>
<evidence type="ECO:0000256" key="10">
    <source>
        <dbReference type="ARBA" id="ARBA00022723"/>
    </source>
</evidence>
<feature type="binding site" evidence="15">
    <location>
        <position position="103"/>
    </location>
    <ligand>
        <name>substrate</name>
    </ligand>
</feature>
<evidence type="ECO:0000256" key="7">
    <source>
        <dbReference type="ARBA" id="ARBA00013227"/>
    </source>
</evidence>
<evidence type="ECO:0000313" key="18">
    <source>
        <dbReference type="Proteomes" id="UP000245627"/>
    </source>
</evidence>
<evidence type="ECO:0000256" key="15">
    <source>
        <dbReference type="PIRSR" id="PIRSR605511-2"/>
    </source>
</evidence>
<comment type="cofactor">
    <cofactor evidence="15">
        <name>Zn(2+)</name>
        <dbReference type="ChEBI" id="CHEBI:29105"/>
    </cofactor>
    <text evidence="15">Binds 1 divalent metal cation per subunit.</text>
</comment>
<protein>
    <recommendedName>
        <fullName evidence="8">Regucalcin</fullName>
        <ecNumber evidence="7">3.1.1.17</ecNumber>
    </recommendedName>
    <alternativeName>
        <fullName evidence="13">Gluconolactonase</fullName>
    </alternativeName>
</protein>
<keyword evidence="11" id="KW-0378">Hydrolase</keyword>